<evidence type="ECO:0000313" key="6">
    <source>
        <dbReference type="EMBL" id="VVW83768.1"/>
    </source>
</evidence>
<dbReference type="PANTHER" id="PTHR23155">
    <property type="entry name" value="DISEASE RESISTANCE PROTEIN RP"/>
    <property type="match status" value="1"/>
</dbReference>
<name>A0A5K1H9Y6_9MAGN</name>
<accession>A0A5K1H9Y6</accession>
<dbReference type="InterPro" id="IPR055414">
    <property type="entry name" value="LRR_R13L4/SHOC2-like"/>
</dbReference>
<dbReference type="Pfam" id="PF23598">
    <property type="entry name" value="LRR_14"/>
    <property type="match status" value="1"/>
</dbReference>
<dbReference type="Gene3D" id="3.80.10.10">
    <property type="entry name" value="Ribonuclease Inhibitor"/>
    <property type="match status" value="1"/>
</dbReference>
<evidence type="ECO:0000256" key="3">
    <source>
        <dbReference type="ARBA" id="ARBA00022821"/>
    </source>
</evidence>
<dbReference type="InterPro" id="IPR058922">
    <property type="entry name" value="WHD_DRP"/>
</dbReference>
<organism evidence="6">
    <name type="scientific">Nymphaea colorata</name>
    <name type="common">pocket water lily</name>
    <dbReference type="NCBI Taxonomy" id="210225"/>
    <lineage>
        <taxon>Eukaryota</taxon>
        <taxon>Viridiplantae</taxon>
        <taxon>Streptophyta</taxon>
        <taxon>Embryophyta</taxon>
        <taxon>Tracheophyta</taxon>
        <taxon>Spermatophyta</taxon>
        <taxon>Magnoliopsida</taxon>
        <taxon>Nymphaeales</taxon>
        <taxon>Nymphaeaceae</taxon>
        <taxon>Nymphaea</taxon>
    </lineage>
</organism>
<evidence type="ECO:0000259" key="4">
    <source>
        <dbReference type="Pfam" id="PF23559"/>
    </source>
</evidence>
<evidence type="ECO:0000259" key="5">
    <source>
        <dbReference type="Pfam" id="PF23598"/>
    </source>
</evidence>
<gene>
    <name evidence="6" type="ORF">NYM_LOCUS28808</name>
</gene>
<dbReference type="SMART" id="SM00369">
    <property type="entry name" value="LRR_TYP"/>
    <property type="match status" value="1"/>
</dbReference>
<dbReference type="PANTHER" id="PTHR23155:SF1205">
    <property type="entry name" value="DISEASE RESISTANCE PROTEIN RPM1"/>
    <property type="match status" value="1"/>
</dbReference>
<dbReference type="EMBL" id="LR721791">
    <property type="protein sequence ID" value="VVW83768.1"/>
    <property type="molecule type" value="Genomic_DNA"/>
</dbReference>
<evidence type="ECO:0000256" key="1">
    <source>
        <dbReference type="ARBA" id="ARBA00022614"/>
    </source>
</evidence>
<dbReference type="GO" id="GO:0006952">
    <property type="term" value="P:defense response"/>
    <property type="evidence" value="ECO:0007669"/>
    <property type="project" value="UniProtKB-KW"/>
</dbReference>
<feature type="domain" description="Disease resistance R13L4/SHOC-2-like LRR" evidence="5">
    <location>
        <begin position="203"/>
        <end position="306"/>
    </location>
</feature>
<dbReference type="InterPro" id="IPR032675">
    <property type="entry name" value="LRR_dom_sf"/>
</dbReference>
<protein>
    <recommendedName>
        <fullName evidence="7">NB-ARC domain-containing protein</fullName>
    </recommendedName>
</protein>
<feature type="domain" description="Disease resistance protein winged helix" evidence="4">
    <location>
        <begin position="52"/>
        <end position="122"/>
    </location>
</feature>
<dbReference type="InterPro" id="IPR001611">
    <property type="entry name" value="Leu-rich_rpt"/>
</dbReference>
<evidence type="ECO:0008006" key="7">
    <source>
        <dbReference type="Google" id="ProtNLM"/>
    </source>
</evidence>
<sequence>MHTKDWKFVEGSKIWEWEMPAAEIGGKVLSGLMLSYDDLPHYLKSCFVYCCIYPKDYKIERERLIWQWLVHELIEEKEGIDVEMTANQYIDDLMNRCLIEKARGYGYEGTHLTLHNILHDLALYIDGREYSHASATEHTHHKSLLSVHDDAKGHKPNALETANKVCTLLADSKSDFPLPYIIYLKSDSGSGSKLHLPLFYIKHITNFKWLRVLSLRACQDIHELPKSIEDLSLLKYIDLSYSKVRPLPSSIGRLRNLQTLDLSHNDIEELPKEMGELCNLRYLGLKGTKCLEFVAEGLGKLTNLQVRECPTFCALLSMPLLKSLNISDCNGLNTIGDLPKLETLHVYGSGNGVPQWVWGLSQLETL</sequence>
<evidence type="ECO:0000256" key="2">
    <source>
        <dbReference type="ARBA" id="ARBA00022737"/>
    </source>
</evidence>
<dbReference type="SUPFAM" id="SSF52047">
    <property type="entry name" value="RNI-like"/>
    <property type="match status" value="1"/>
</dbReference>
<dbReference type="PROSITE" id="PS51450">
    <property type="entry name" value="LRR"/>
    <property type="match status" value="1"/>
</dbReference>
<dbReference type="Pfam" id="PF23559">
    <property type="entry name" value="WHD_DRP"/>
    <property type="match status" value="1"/>
</dbReference>
<dbReference type="AlphaFoldDB" id="A0A5K1H9Y6"/>
<dbReference type="InterPro" id="IPR003591">
    <property type="entry name" value="Leu-rich_rpt_typical-subtyp"/>
</dbReference>
<reference evidence="6" key="1">
    <citation type="submission" date="2019-09" db="EMBL/GenBank/DDBJ databases">
        <authorList>
            <person name="Zhang L."/>
        </authorList>
    </citation>
    <scope>NUCLEOTIDE SEQUENCE</scope>
</reference>
<dbReference type="InterPro" id="IPR044974">
    <property type="entry name" value="Disease_R_plants"/>
</dbReference>
<dbReference type="FunFam" id="1.10.10.10:FF:000322">
    <property type="entry name" value="Probable disease resistance protein At1g63360"/>
    <property type="match status" value="1"/>
</dbReference>
<keyword evidence="3" id="KW-0611">Plant defense</keyword>
<keyword evidence="2" id="KW-0677">Repeat</keyword>
<dbReference type="InterPro" id="IPR036388">
    <property type="entry name" value="WH-like_DNA-bd_sf"/>
</dbReference>
<dbReference type="Gene3D" id="1.10.10.10">
    <property type="entry name" value="Winged helix-like DNA-binding domain superfamily/Winged helix DNA-binding domain"/>
    <property type="match status" value="1"/>
</dbReference>
<keyword evidence="1" id="KW-0433">Leucine-rich repeat</keyword>
<proteinExistence type="predicted"/>